<dbReference type="GO" id="GO:0050126">
    <property type="term" value="F:N-carbamoylputrescine amidase activity"/>
    <property type="evidence" value="ECO:0007669"/>
    <property type="project" value="TreeGrafter"/>
</dbReference>
<organism evidence="3 4">
    <name type="scientific">Allokutzneria albata</name>
    <name type="common">Kibdelosporangium albatum</name>
    <dbReference type="NCBI Taxonomy" id="211114"/>
    <lineage>
        <taxon>Bacteria</taxon>
        <taxon>Bacillati</taxon>
        <taxon>Actinomycetota</taxon>
        <taxon>Actinomycetes</taxon>
        <taxon>Pseudonocardiales</taxon>
        <taxon>Pseudonocardiaceae</taxon>
        <taxon>Allokutzneria</taxon>
    </lineage>
</organism>
<protein>
    <submittedName>
        <fullName evidence="3">Predicted amidohydrolase</fullName>
    </submittedName>
</protein>
<gene>
    <name evidence="3" type="ORF">SAMN04489726_3467</name>
</gene>
<dbReference type="PROSITE" id="PS50263">
    <property type="entry name" value="CN_HYDROLASE"/>
    <property type="match status" value="1"/>
</dbReference>
<dbReference type="PANTHER" id="PTHR43674">
    <property type="entry name" value="NITRILASE C965.09-RELATED"/>
    <property type="match status" value="1"/>
</dbReference>
<dbReference type="Pfam" id="PF00795">
    <property type="entry name" value="CN_hydrolase"/>
    <property type="match status" value="1"/>
</dbReference>
<evidence type="ECO:0000313" key="3">
    <source>
        <dbReference type="EMBL" id="SDM80966.1"/>
    </source>
</evidence>
<evidence type="ECO:0000256" key="1">
    <source>
        <dbReference type="ARBA" id="ARBA00022801"/>
    </source>
</evidence>
<dbReference type="PANTHER" id="PTHR43674:SF2">
    <property type="entry name" value="BETA-UREIDOPROPIONASE"/>
    <property type="match status" value="1"/>
</dbReference>
<sequence length="228" mass="23572">MREPLVIAVAQPQCASHEVAANAKIHAETVRAADARVVVFPELSLTGYEPEAVDCQLDDPRLEPIVEACAETGSVALVGAPVPGRHIAVLAVDGDGVSLAYKKINLHGVELDLFTPGERPAVITVDGWRLGLAICRDTGVPQHAADTAALGIDVYVAGVVEDKPDVVAERAQRTATTHEVYVAVSSFAGPTGGGFSETAGRSGIWAPDGTMIAFAGTDVGAVARAELS</sequence>
<keyword evidence="4" id="KW-1185">Reference proteome</keyword>
<dbReference type="OrthoDB" id="4532287at2"/>
<evidence type="ECO:0000313" key="4">
    <source>
        <dbReference type="Proteomes" id="UP000183376"/>
    </source>
</evidence>
<dbReference type="Gene3D" id="3.60.110.10">
    <property type="entry name" value="Carbon-nitrogen hydrolase"/>
    <property type="match status" value="1"/>
</dbReference>
<dbReference type="Proteomes" id="UP000183376">
    <property type="component" value="Chromosome I"/>
</dbReference>
<dbReference type="RefSeq" id="WP_030430360.1">
    <property type="nucleotide sequence ID" value="NZ_JOEF01000012.1"/>
</dbReference>
<name>A0A1G9W9S9_ALLAB</name>
<dbReference type="InterPro" id="IPR036526">
    <property type="entry name" value="C-N_Hydrolase_sf"/>
</dbReference>
<proteinExistence type="predicted"/>
<keyword evidence="1 3" id="KW-0378">Hydrolase</keyword>
<dbReference type="AlphaFoldDB" id="A0A1G9W9S9"/>
<dbReference type="EMBL" id="LT629701">
    <property type="protein sequence ID" value="SDM80966.1"/>
    <property type="molecule type" value="Genomic_DNA"/>
</dbReference>
<evidence type="ECO:0000259" key="2">
    <source>
        <dbReference type="PROSITE" id="PS50263"/>
    </source>
</evidence>
<dbReference type="STRING" id="211114.SAMN04489726_3467"/>
<feature type="domain" description="CN hydrolase" evidence="2">
    <location>
        <begin position="5"/>
        <end position="228"/>
    </location>
</feature>
<dbReference type="CDD" id="cd07197">
    <property type="entry name" value="nitrilase"/>
    <property type="match status" value="1"/>
</dbReference>
<dbReference type="InterPro" id="IPR050345">
    <property type="entry name" value="Aliph_Amidase/BUP"/>
</dbReference>
<accession>A0A1G9W9S9</accession>
<dbReference type="GO" id="GO:0033388">
    <property type="term" value="P:putrescine biosynthetic process from arginine"/>
    <property type="evidence" value="ECO:0007669"/>
    <property type="project" value="TreeGrafter"/>
</dbReference>
<dbReference type="eggNOG" id="COG0388">
    <property type="taxonomic scope" value="Bacteria"/>
</dbReference>
<reference evidence="3 4" key="1">
    <citation type="submission" date="2016-10" db="EMBL/GenBank/DDBJ databases">
        <authorList>
            <person name="de Groot N.N."/>
        </authorList>
    </citation>
    <scope>NUCLEOTIDE SEQUENCE [LARGE SCALE GENOMIC DNA]</scope>
    <source>
        <strain evidence="3 4">DSM 44149</strain>
    </source>
</reference>
<dbReference type="SUPFAM" id="SSF56317">
    <property type="entry name" value="Carbon-nitrogen hydrolase"/>
    <property type="match status" value="1"/>
</dbReference>
<dbReference type="InterPro" id="IPR003010">
    <property type="entry name" value="C-N_Hydrolase"/>
</dbReference>